<name>F7PV86_9MOLU</name>
<comment type="caution">
    <text evidence="3">The sequence shown here is derived from an EMBL/GenBank/DDBJ whole genome shotgun (WGS) entry which is preliminary data.</text>
</comment>
<gene>
    <name evidence="3" type="ORF">HLPCO_001290</name>
</gene>
<evidence type="ECO:0000256" key="1">
    <source>
        <dbReference type="SAM" id="MobiDB-lite"/>
    </source>
</evidence>
<accession>F7PV86</accession>
<dbReference type="InterPro" id="IPR010327">
    <property type="entry name" value="FldB/FldC_alpha/beta"/>
</dbReference>
<dbReference type="Proteomes" id="UP000005707">
    <property type="component" value="Unassembled WGS sequence"/>
</dbReference>
<organism evidence="3 4">
    <name type="scientific">Haloplasma contractile SSD-17B</name>
    <dbReference type="NCBI Taxonomy" id="1033810"/>
    <lineage>
        <taxon>Bacteria</taxon>
        <taxon>Bacillati</taxon>
        <taxon>Mycoplasmatota</taxon>
        <taxon>Mollicutes</taxon>
        <taxon>Haloplasmatales</taxon>
        <taxon>Haloplasmataceae</taxon>
        <taxon>Haloplasma</taxon>
    </lineage>
</organism>
<evidence type="ECO:0000259" key="2">
    <source>
        <dbReference type="Pfam" id="PF09989"/>
    </source>
</evidence>
<proteinExistence type="predicted"/>
<dbReference type="STRING" id="1033810.HLPCO_001290"/>
<dbReference type="eggNOG" id="COG3580">
    <property type="taxonomic scope" value="Bacteria"/>
</dbReference>
<dbReference type="RefSeq" id="WP_008825638.1">
    <property type="nucleotide sequence ID" value="NZ_AFNU02000003.1"/>
</dbReference>
<dbReference type="AlphaFoldDB" id="F7PV86"/>
<feature type="domain" description="DUF2229" evidence="2">
    <location>
        <begin position="4"/>
        <end position="221"/>
    </location>
</feature>
<dbReference type="Pfam" id="PF09989">
    <property type="entry name" value="DUF2229"/>
    <property type="match status" value="1"/>
</dbReference>
<dbReference type="Pfam" id="PF06050">
    <property type="entry name" value="HGD-D"/>
    <property type="match status" value="1"/>
</dbReference>
<dbReference type="InterPro" id="IPR018709">
    <property type="entry name" value="CoA_activase_DUF2229"/>
</dbReference>
<evidence type="ECO:0000313" key="3">
    <source>
        <dbReference type="EMBL" id="ERJ12950.1"/>
    </source>
</evidence>
<feature type="compositionally biased region" description="Basic and acidic residues" evidence="1">
    <location>
        <begin position="329"/>
        <end position="342"/>
    </location>
</feature>
<dbReference type="InParanoid" id="F7PV86"/>
<keyword evidence="4" id="KW-1185">Reference proteome</keyword>
<evidence type="ECO:0000313" key="4">
    <source>
        <dbReference type="Proteomes" id="UP000005707"/>
    </source>
</evidence>
<dbReference type="InterPro" id="IPR051805">
    <property type="entry name" value="Dehydratase_Activator_Redct"/>
</dbReference>
<dbReference type="OrthoDB" id="9780120at2"/>
<protein>
    <submittedName>
        <fullName evidence="3">CoA enzyme activase uncharacterized domain protein</fullName>
    </submittedName>
</protein>
<dbReference type="EMBL" id="AFNU02000003">
    <property type="protein sequence ID" value="ERJ12950.1"/>
    <property type="molecule type" value="Genomic_DNA"/>
</dbReference>
<feature type="region of interest" description="Disordered" evidence="1">
    <location>
        <begin position="329"/>
        <end position="357"/>
    </location>
</feature>
<dbReference type="PANTHER" id="PTHR32329:SF2">
    <property type="entry name" value="BIFUNCTIONAL PROTEIN [INCLUDES 2-HYDROXYACYL-COA DEHYDRATASE (N-TER) AND ITS ACTIVATOR DOMAIN (C_TERM)"/>
    <property type="match status" value="1"/>
</dbReference>
<dbReference type="PANTHER" id="PTHR32329">
    <property type="entry name" value="BIFUNCTIONAL PROTEIN [INCLUDES 2-HYDROXYACYL-COA DEHYDRATASE (N-TER) AND ITS ACTIVATOR DOMAIN (C_TERM)-RELATED"/>
    <property type="match status" value="1"/>
</dbReference>
<dbReference type="Gene3D" id="3.40.50.11900">
    <property type="match status" value="1"/>
</dbReference>
<sequence length="357" mass="41387">MTVKVGIPRGLLYYKYYTLWVTFFKHLGAEVILSRPTNKNILNNGTKNSVDDACIPVKVYHGHVLDLKDKVDYIFIPRIMGLKKGEYICPKFCGLPEMIKYSLDDLPEIIDTKIDFTKNIRKLNKTIYKIGSYVCNDPKKIKYAYELALLKYNQHKNQVKKGYIPHDARQPKDYLKSELETDQKKIMIMAHPYIIYDNYLNMNVINKVRDAGLEVITPDMLHDDLINDSAKRYDGKLFWTFAKHLIGTSLNIVDKKDVDGVIYISSFGCGIDSVVAETAERRIRNHTTIPYMLMTLDEHSGEAGFNTRLEAFIDMIKFKDELMNKNKNQNDKELNTTDDHYHQGSSQVDYEQVSLER</sequence>
<reference evidence="3 4" key="2">
    <citation type="journal article" date="2013" name="PLoS ONE">
        <title>INDIGO - INtegrated Data Warehouse of MIcrobial GenOmes with Examples from the Red Sea Extremophiles.</title>
        <authorList>
            <person name="Alam I."/>
            <person name="Antunes A."/>
            <person name="Kamau A.A."/>
            <person name="Ba Alawi W."/>
            <person name="Kalkatawi M."/>
            <person name="Stingl U."/>
            <person name="Bajic V.B."/>
        </authorList>
    </citation>
    <scope>NUCLEOTIDE SEQUENCE [LARGE SCALE GENOMIC DNA]</scope>
    <source>
        <strain evidence="3 4">SSD-17B</strain>
    </source>
</reference>
<reference evidence="3 4" key="1">
    <citation type="journal article" date="2011" name="J. Bacteriol.">
        <title>Genome sequence of Haloplasma contractile, an unusual contractile bacterium from a deep-sea anoxic brine lake.</title>
        <authorList>
            <person name="Antunes A."/>
            <person name="Alam I."/>
            <person name="El Dorry H."/>
            <person name="Siam R."/>
            <person name="Robertson A."/>
            <person name="Bajic V.B."/>
            <person name="Stingl U."/>
        </authorList>
    </citation>
    <scope>NUCLEOTIDE SEQUENCE [LARGE SCALE GENOMIC DNA]</scope>
    <source>
        <strain evidence="3 4">SSD-17B</strain>
    </source>
</reference>